<dbReference type="Proteomes" id="UP000241818">
    <property type="component" value="Unassembled WGS sequence"/>
</dbReference>
<accession>A0A2T3AWL9</accession>
<dbReference type="InParanoid" id="A0A2T3AWL9"/>
<feature type="domain" description="Glycosyl hydrolase family 81 N-terminal" evidence="1">
    <location>
        <begin position="1"/>
        <end position="114"/>
    </location>
</feature>
<gene>
    <name evidence="2" type="ORF">M430DRAFT_278076</name>
</gene>
<dbReference type="InterPro" id="IPR040451">
    <property type="entry name" value="GH81_N"/>
</dbReference>
<sequence length="148" mass="16054">MFFVTGVYHGYTPVLQTGVFLRSITRYTPALRFRVTKYTVVPEDEETGLAYTYSPSGNELDSTVVSNGLAQVTSNFNGIIQVAKNPGGGAEALYDVCCELYPITMTLSGSVDGVVAPSRSIAFPDHQLGSHRYTAQYHDEGHGNCCNC</sequence>
<name>A0A2T3AWL9_AMORE</name>
<proteinExistence type="predicted"/>
<dbReference type="Pfam" id="PF03639">
    <property type="entry name" value="Glyco_hydro_81"/>
    <property type="match status" value="1"/>
</dbReference>
<dbReference type="Gene3D" id="2.70.98.30">
    <property type="entry name" value="Golgi alpha-mannosidase II, domain 4"/>
    <property type="match status" value="1"/>
</dbReference>
<reference evidence="2 3" key="1">
    <citation type="journal article" date="2018" name="New Phytol.">
        <title>Comparative genomics and transcriptomics depict ericoid mycorrhizal fungi as versatile saprotrophs and plant mutualists.</title>
        <authorList>
            <person name="Martino E."/>
            <person name="Morin E."/>
            <person name="Grelet G.A."/>
            <person name="Kuo A."/>
            <person name="Kohler A."/>
            <person name="Daghino S."/>
            <person name="Barry K.W."/>
            <person name="Cichocki N."/>
            <person name="Clum A."/>
            <person name="Dockter R.B."/>
            <person name="Hainaut M."/>
            <person name="Kuo R.C."/>
            <person name="LaButti K."/>
            <person name="Lindahl B.D."/>
            <person name="Lindquist E.A."/>
            <person name="Lipzen A."/>
            <person name="Khouja H.R."/>
            <person name="Magnuson J."/>
            <person name="Murat C."/>
            <person name="Ohm R.A."/>
            <person name="Singer S.W."/>
            <person name="Spatafora J.W."/>
            <person name="Wang M."/>
            <person name="Veneault-Fourrey C."/>
            <person name="Henrissat B."/>
            <person name="Grigoriev I.V."/>
            <person name="Martin F.M."/>
            <person name="Perotto S."/>
        </authorList>
    </citation>
    <scope>NUCLEOTIDE SEQUENCE [LARGE SCALE GENOMIC DNA]</scope>
    <source>
        <strain evidence="2 3">ATCC 22711</strain>
    </source>
</reference>
<evidence type="ECO:0000259" key="1">
    <source>
        <dbReference type="Pfam" id="PF03639"/>
    </source>
</evidence>
<dbReference type="STRING" id="857342.A0A2T3AWL9"/>
<evidence type="ECO:0000313" key="2">
    <source>
        <dbReference type="EMBL" id="PSS13072.1"/>
    </source>
</evidence>
<dbReference type="EMBL" id="KZ679014">
    <property type="protein sequence ID" value="PSS13072.1"/>
    <property type="molecule type" value="Genomic_DNA"/>
</dbReference>
<dbReference type="GeneID" id="36573810"/>
<keyword evidence="2" id="KW-0378">Hydrolase</keyword>
<dbReference type="RefSeq" id="XP_024719063.1">
    <property type="nucleotide sequence ID" value="XM_024865729.1"/>
</dbReference>
<evidence type="ECO:0000313" key="3">
    <source>
        <dbReference type="Proteomes" id="UP000241818"/>
    </source>
</evidence>
<dbReference type="AlphaFoldDB" id="A0A2T3AWL9"/>
<dbReference type="OrthoDB" id="4473401at2759"/>
<organism evidence="2 3">
    <name type="scientific">Amorphotheca resinae ATCC 22711</name>
    <dbReference type="NCBI Taxonomy" id="857342"/>
    <lineage>
        <taxon>Eukaryota</taxon>
        <taxon>Fungi</taxon>
        <taxon>Dikarya</taxon>
        <taxon>Ascomycota</taxon>
        <taxon>Pezizomycotina</taxon>
        <taxon>Leotiomycetes</taxon>
        <taxon>Helotiales</taxon>
        <taxon>Amorphothecaceae</taxon>
        <taxon>Amorphotheca</taxon>
    </lineage>
</organism>
<keyword evidence="3" id="KW-1185">Reference proteome</keyword>
<dbReference type="GO" id="GO:0016787">
    <property type="term" value="F:hydrolase activity"/>
    <property type="evidence" value="ECO:0007669"/>
    <property type="project" value="UniProtKB-KW"/>
</dbReference>
<protein>
    <submittedName>
        <fullName evidence="2">Glycoside hydrolase family 81 protein</fullName>
    </submittedName>
</protein>